<dbReference type="CDD" id="cd02440">
    <property type="entry name" value="AdoMet_MTases"/>
    <property type="match status" value="1"/>
</dbReference>
<protein>
    <recommendedName>
        <fullName evidence="3">Methyltransferase domain-containing protein</fullName>
    </recommendedName>
</protein>
<comment type="caution">
    <text evidence="1">The sequence shown here is derived from an EMBL/GenBank/DDBJ whole genome shotgun (WGS) entry which is preliminary data.</text>
</comment>
<evidence type="ECO:0008006" key="3">
    <source>
        <dbReference type="Google" id="ProtNLM"/>
    </source>
</evidence>
<organism evidence="1 2">
    <name type="scientific">Nitzschia inconspicua</name>
    <dbReference type="NCBI Taxonomy" id="303405"/>
    <lineage>
        <taxon>Eukaryota</taxon>
        <taxon>Sar</taxon>
        <taxon>Stramenopiles</taxon>
        <taxon>Ochrophyta</taxon>
        <taxon>Bacillariophyta</taxon>
        <taxon>Bacillariophyceae</taxon>
        <taxon>Bacillariophycidae</taxon>
        <taxon>Bacillariales</taxon>
        <taxon>Bacillariaceae</taxon>
        <taxon>Nitzschia</taxon>
    </lineage>
</organism>
<dbReference type="PANTHER" id="PTHR38451">
    <property type="entry name" value="TRNA (ADENINE(22)-N(1))-METHYLTRANSFERASE"/>
    <property type="match status" value="1"/>
</dbReference>
<dbReference type="Proteomes" id="UP000693970">
    <property type="component" value="Unassembled WGS sequence"/>
</dbReference>
<dbReference type="PANTHER" id="PTHR38451:SF1">
    <property type="entry name" value="TRNA (ADENINE(22)-N(1))-METHYLTRANSFERASE"/>
    <property type="match status" value="1"/>
</dbReference>
<reference evidence="1" key="2">
    <citation type="submission" date="2021-04" db="EMBL/GenBank/DDBJ databases">
        <authorList>
            <person name="Podell S."/>
        </authorList>
    </citation>
    <scope>NUCLEOTIDE SEQUENCE</scope>
    <source>
        <strain evidence="1">Hildebrandi</strain>
    </source>
</reference>
<dbReference type="EMBL" id="JAGRRH010000009">
    <property type="protein sequence ID" value="KAG7364675.1"/>
    <property type="molecule type" value="Genomic_DNA"/>
</dbReference>
<sequence length="360" mass="40345">MLKRGVIIGSLVAIGGCFQRGTFFYVLSLRNAPKTSTCNLLHSKVSPRRSFLSAQRRYFSSLWNDRIDTSAPAFSDSVVARSRAQQAFSILARQGNAWKRLSPLVDLAIGISNHNESSNTNTMHRKTIVDVGTDHGLLAIGLALTGKFQKVIGVDVSQQALENGALSLLSQIESRRKGLDPQKAALDVPVEFRHGDGLKALEEGEADIVCMAGMGVSTVLQILEQDHEAPTSDLNRRQYTDLILQPTNSKPRNLMVLYKSLQDSGWELRNERIVKLSSRWYVTSHFTRPQSNIPVTSLIKDGTMKIPGSTLDSTLSDSDPMRQDLDEYCRHHTQWIRKDSEYGRMDLLDEVWLERFGDDR</sequence>
<dbReference type="PROSITE" id="PS51257">
    <property type="entry name" value="PROKAR_LIPOPROTEIN"/>
    <property type="match status" value="1"/>
</dbReference>
<dbReference type="OrthoDB" id="46940at2759"/>
<dbReference type="AlphaFoldDB" id="A0A9K3PZC9"/>
<keyword evidence="2" id="KW-1185">Reference proteome</keyword>
<proteinExistence type="predicted"/>
<evidence type="ECO:0000313" key="1">
    <source>
        <dbReference type="EMBL" id="KAG7364675.1"/>
    </source>
</evidence>
<evidence type="ECO:0000313" key="2">
    <source>
        <dbReference type="Proteomes" id="UP000693970"/>
    </source>
</evidence>
<dbReference type="Pfam" id="PF12847">
    <property type="entry name" value="Methyltransf_18"/>
    <property type="match status" value="1"/>
</dbReference>
<accession>A0A9K3PZC9</accession>
<reference evidence="1" key="1">
    <citation type="journal article" date="2021" name="Sci. Rep.">
        <title>Diploid genomic architecture of Nitzschia inconspicua, an elite biomass production diatom.</title>
        <authorList>
            <person name="Oliver A."/>
            <person name="Podell S."/>
            <person name="Pinowska A."/>
            <person name="Traller J.C."/>
            <person name="Smith S.R."/>
            <person name="McClure R."/>
            <person name="Beliaev A."/>
            <person name="Bohutskyi P."/>
            <person name="Hill E.A."/>
            <person name="Rabines A."/>
            <person name="Zheng H."/>
            <person name="Allen L.Z."/>
            <person name="Kuo A."/>
            <person name="Grigoriev I.V."/>
            <person name="Allen A.E."/>
            <person name="Hazlebeck D."/>
            <person name="Allen E.E."/>
        </authorList>
    </citation>
    <scope>NUCLEOTIDE SEQUENCE</scope>
    <source>
        <strain evidence="1">Hildebrandi</strain>
    </source>
</reference>
<name>A0A9K3PZC9_9STRA</name>
<gene>
    <name evidence="1" type="ORF">IV203_037877</name>
</gene>